<dbReference type="InterPro" id="IPR040605">
    <property type="entry name" value="Glyco_hydro2_dom5"/>
</dbReference>
<dbReference type="Gene3D" id="2.60.40.10">
    <property type="entry name" value="Immunoglobulins"/>
    <property type="match status" value="3"/>
</dbReference>
<dbReference type="Proteomes" id="UP000198384">
    <property type="component" value="Unassembled WGS sequence"/>
</dbReference>
<dbReference type="InterPro" id="IPR006104">
    <property type="entry name" value="Glyco_hydro_2_N"/>
</dbReference>
<dbReference type="GO" id="GO:0004553">
    <property type="term" value="F:hydrolase activity, hydrolyzing O-glycosyl compounds"/>
    <property type="evidence" value="ECO:0007669"/>
    <property type="project" value="InterPro"/>
</dbReference>
<dbReference type="PROSITE" id="PS51257">
    <property type="entry name" value="PROKAR_LIPOPROTEIN"/>
    <property type="match status" value="1"/>
</dbReference>
<evidence type="ECO:0000259" key="4">
    <source>
        <dbReference type="Pfam" id="PF00703"/>
    </source>
</evidence>
<dbReference type="InterPro" id="IPR006102">
    <property type="entry name" value="Ig-like_GH2"/>
</dbReference>
<dbReference type="PANTHER" id="PTHR42732">
    <property type="entry name" value="BETA-GALACTOSIDASE"/>
    <property type="match status" value="1"/>
</dbReference>
<dbReference type="GO" id="GO:0005975">
    <property type="term" value="P:carbohydrate metabolic process"/>
    <property type="evidence" value="ECO:0007669"/>
    <property type="project" value="InterPro"/>
</dbReference>
<gene>
    <name evidence="9" type="ORF">SAMN06265371_11218</name>
</gene>
<dbReference type="InterPro" id="IPR051913">
    <property type="entry name" value="GH2_Domain-Containing"/>
</dbReference>
<dbReference type="SUPFAM" id="SSF49303">
    <property type="entry name" value="beta-Galactosidase/glucuronidase domain"/>
    <property type="match status" value="1"/>
</dbReference>
<name>A0A238Z2F0_9FLAO</name>
<keyword evidence="10" id="KW-1185">Reference proteome</keyword>
<evidence type="ECO:0000259" key="7">
    <source>
        <dbReference type="Pfam" id="PF16355"/>
    </source>
</evidence>
<dbReference type="InterPro" id="IPR013783">
    <property type="entry name" value="Ig-like_fold"/>
</dbReference>
<dbReference type="SUPFAM" id="SSF51445">
    <property type="entry name" value="(Trans)glycosidases"/>
    <property type="match status" value="1"/>
</dbReference>
<accession>A0A238Z2F0</accession>
<dbReference type="Pfam" id="PF16355">
    <property type="entry name" value="DUF4982"/>
    <property type="match status" value="1"/>
</dbReference>
<evidence type="ECO:0000259" key="8">
    <source>
        <dbReference type="Pfam" id="PF18565"/>
    </source>
</evidence>
<organism evidence="9 10">
    <name type="scientific">Lutibacter agarilyticus</name>
    <dbReference type="NCBI Taxonomy" id="1109740"/>
    <lineage>
        <taxon>Bacteria</taxon>
        <taxon>Pseudomonadati</taxon>
        <taxon>Bacteroidota</taxon>
        <taxon>Flavobacteriia</taxon>
        <taxon>Flavobacteriales</taxon>
        <taxon>Flavobacteriaceae</taxon>
        <taxon>Lutibacter</taxon>
    </lineage>
</organism>
<reference evidence="9 10" key="1">
    <citation type="submission" date="2017-06" db="EMBL/GenBank/DDBJ databases">
        <authorList>
            <person name="Kim H.J."/>
            <person name="Triplett B.A."/>
        </authorList>
    </citation>
    <scope>NUCLEOTIDE SEQUENCE [LARGE SCALE GENOMIC DNA]</scope>
    <source>
        <strain evidence="9 10">DSM 29150</strain>
    </source>
</reference>
<feature type="domain" description="Glycoside hydrolase family 2" evidence="8">
    <location>
        <begin position="718"/>
        <end position="808"/>
    </location>
</feature>
<evidence type="ECO:0000259" key="5">
    <source>
        <dbReference type="Pfam" id="PF02836"/>
    </source>
</evidence>
<dbReference type="Gene3D" id="2.60.120.260">
    <property type="entry name" value="Galactose-binding domain-like"/>
    <property type="match status" value="1"/>
</dbReference>
<dbReference type="InterPro" id="IPR006103">
    <property type="entry name" value="Glyco_hydro_2_cat"/>
</dbReference>
<protein>
    <submittedName>
        <fullName evidence="9">Beta-galactosidase</fullName>
    </submittedName>
</protein>
<keyword evidence="3" id="KW-0326">Glycosidase</keyword>
<feature type="domain" description="Glycoside hydrolase family 2 catalytic" evidence="5">
    <location>
        <begin position="339"/>
        <end position="475"/>
    </location>
</feature>
<dbReference type="Gene3D" id="3.20.20.80">
    <property type="entry name" value="Glycosidases"/>
    <property type="match status" value="1"/>
</dbReference>
<dbReference type="Pfam" id="PF18565">
    <property type="entry name" value="Glyco_hydro2_C5"/>
    <property type="match status" value="1"/>
</dbReference>
<feature type="domain" description="Glycoside hydrolase family 2 immunoglobulin-like beta-sandwich" evidence="4">
    <location>
        <begin position="235"/>
        <end position="332"/>
    </location>
</feature>
<dbReference type="Pfam" id="PF02837">
    <property type="entry name" value="Glyco_hydro_2_N"/>
    <property type="match status" value="1"/>
</dbReference>
<dbReference type="InterPro" id="IPR036156">
    <property type="entry name" value="Beta-gal/glucu_dom_sf"/>
</dbReference>
<dbReference type="InterPro" id="IPR017853">
    <property type="entry name" value="GH"/>
</dbReference>
<evidence type="ECO:0000256" key="3">
    <source>
        <dbReference type="ARBA" id="ARBA00023295"/>
    </source>
</evidence>
<proteinExistence type="inferred from homology"/>
<dbReference type="InterPro" id="IPR032311">
    <property type="entry name" value="DUF4982"/>
</dbReference>
<dbReference type="Pfam" id="PF02836">
    <property type="entry name" value="Glyco_hydro_2_C"/>
    <property type="match status" value="1"/>
</dbReference>
<feature type="domain" description="Glycosyl hydrolases family 2 sugar binding" evidence="6">
    <location>
        <begin position="48"/>
        <end position="209"/>
    </location>
</feature>
<evidence type="ECO:0000313" key="9">
    <source>
        <dbReference type="EMBL" id="SNR77121.1"/>
    </source>
</evidence>
<dbReference type="AlphaFoldDB" id="A0A238Z2F0"/>
<comment type="similarity">
    <text evidence="1">Belongs to the glycosyl hydrolase 2 family.</text>
</comment>
<dbReference type="SUPFAM" id="SSF49785">
    <property type="entry name" value="Galactose-binding domain-like"/>
    <property type="match status" value="1"/>
</dbReference>
<feature type="domain" description="DUF4982" evidence="7">
    <location>
        <begin position="635"/>
        <end position="691"/>
    </location>
</feature>
<evidence type="ECO:0000256" key="1">
    <source>
        <dbReference type="ARBA" id="ARBA00007401"/>
    </source>
</evidence>
<dbReference type="PANTHER" id="PTHR42732:SF1">
    <property type="entry name" value="BETA-MANNOSIDASE"/>
    <property type="match status" value="1"/>
</dbReference>
<dbReference type="InterPro" id="IPR008979">
    <property type="entry name" value="Galactose-bd-like_sf"/>
</dbReference>
<sequence>MQKTFLPKIERLFFLIVFVSFFSVSCESEKQNVTSIPEGNRTKYNFNPEWKFIQENPENAQEVAFDDASWSTVSAPHTFNDVDTFDDLSIGGHKGEKNQWRGTVWYRKHFKLPIVDSGKKVYIEFESVRQIADVYVNGHFLGQNQTGFIPFGFDLTPYLKFGSEENIIAVKVNNDRNSDNFRDNDPLVWNHEHWHPTHGGIYRNVFLHTMDPVHITLPLYDNLKTVGMYVFAENISEKSADITITAEVQNENKTSKKITFEANIVDNDGVIVNTSKDVKILNAEEKFTFSTTAIVSNPNLWYTRHPYMYKVVSVLKEGSTVLDTYESPLGIRSFDFNKDTGFHNNGEHAKLHGWGQKPTNAWAGLGAALPDWLRDYTYMLMDEAGGNFIRWGHCAGSPAEIAMGDKYGFVTLMPGVSGESQDEGETWGIRMAAFRDMIVYYRNHPSIFIWEGGNWAETAEHYEEILDIIKTYDPNGKRLMGNRRSDTKTESEDYVTIEVGTEGWEREFPGLPIIESEYCRDEAPRRIWDTYSPDDNFYNNPNLYKNVYKYGSETFAVKQASHWWNKMGKKSFHSGGANWVFTDGTHGGRCPTEVTRASGEVDAVRLPKEAFYALKAMWRPEPQVHVVGHWNYAEGTKKDMYVISNCAAVKLYVNGELLGTDSTPDDGYVYKFSDIEWQAGDIKVEGYIDDKLCVSQTKSTVGEPVAIKLTSITGLEGWRADGSDVALVDVEVVDENGNRCPLDKGRVDFTFSGPGIWRGGYNSGKANSTNNLFLDTEVGINRVAVRSLLEAGTVTITASRDGLKSASIDITSLPININNGLTKELPQMYFEVPGEAEPLPAHIPEMPVYEAESQNKSKLFTKFSYTGDAKSMLRTTMDWGKKAYTDLDMNYTVIPNYLRGAEYIRTPDSDKGYWARDLLQFIAGVDMDIYVLHDDRVARPEFLVEDFKDTGDDLKIADVTMSIFKRTVKAGESIVMAGNSDGDIPKESRMYTVMGKIH</sequence>
<keyword evidence="2" id="KW-0378">Hydrolase</keyword>
<dbReference type="EMBL" id="FZNT01000012">
    <property type="protein sequence ID" value="SNR77121.1"/>
    <property type="molecule type" value="Genomic_DNA"/>
</dbReference>
<evidence type="ECO:0000313" key="10">
    <source>
        <dbReference type="Proteomes" id="UP000198384"/>
    </source>
</evidence>
<evidence type="ECO:0000259" key="6">
    <source>
        <dbReference type="Pfam" id="PF02837"/>
    </source>
</evidence>
<dbReference type="Pfam" id="PF00703">
    <property type="entry name" value="Glyco_hydro_2"/>
    <property type="match status" value="1"/>
</dbReference>
<evidence type="ECO:0000256" key="2">
    <source>
        <dbReference type="ARBA" id="ARBA00022801"/>
    </source>
</evidence>